<protein>
    <submittedName>
        <fullName evidence="1">Uncharacterized protein</fullName>
    </submittedName>
</protein>
<accession>A0ACC0C183</accession>
<proteinExistence type="predicted"/>
<organism evidence="1 2">
    <name type="scientific">Catharanthus roseus</name>
    <name type="common">Madagascar periwinkle</name>
    <name type="synonym">Vinca rosea</name>
    <dbReference type="NCBI Taxonomy" id="4058"/>
    <lineage>
        <taxon>Eukaryota</taxon>
        <taxon>Viridiplantae</taxon>
        <taxon>Streptophyta</taxon>
        <taxon>Embryophyta</taxon>
        <taxon>Tracheophyta</taxon>
        <taxon>Spermatophyta</taxon>
        <taxon>Magnoliopsida</taxon>
        <taxon>eudicotyledons</taxon>
        <taxon>Gunneridae</taxon>
        <taxon>Pentapetalae</taxon>
        <taxon>asterids</taxon>
        <taxon>lamiids</taxon>
        <taxon>Gentianales</taxon>
        <taxon>Apocynaceae</taxon>
        <taxon>Rauvolfioideae</taxon>
        <taxon>Vinceae</taxon>
        <taxon>Catharanthinae</taxon>
        <taxon>Catharanthus</taxon>
    </lineage>
</organism>
<sequence length="66" mass="6779">MASLKAEKPIGTQLFGLAKKETANKPSDGASKAPPPPSKSAPKKAAPKPKPQQTKKVKGGKSASKQ</sequence>
<evidence type="ECO:0000313" key="1">
    <source>
        <dbReference type="EMBL" id="KAI5678709.1"/>
    </source>
</evidence>
<dbReference type="EMBL" id="CM044702">
    <property type="protein sequence ID" value="KAI5678709.1"/>
    <property type="molecule type" value="Genomic_DNA"/>
</dbReference>
<dbReference type="Proteomes" id="UP001060085">
    <property type="component" value="Linkage Group LG02"/>
</dbReference>
<keyword evidence="2" id="KW-1185">Reference proteome</keyword>
<reference evidence="2" key="1">
    <citation type="journal article" date="2023" name="Nat. Plants">
        <title>Single-cell RNA sequencing provides a high-resolution roadmap for understanding the multicellular compartmentation of specialized metabolism.</title>
        <authorList>
            <person name="Sun S."/>
            <person name="Shen X."/>
            <person name="Li Y."/>
            <person name="Li Y."/>
            <person name="Wang S."/>
            <person name="Li R."/>
            <person name="Zhang H."/>
            <person name="Shen G."/>
            <person name="Guo B."/>
            <person name="Wei J."/>
            <person name="Xu J."/>
            <person name="St-Pierre B."/>
            <person name="Chen S."/>
            <person name="Sun C."/>
        </authorList>
    </citation>
    <scope>NUCLEOTIDE SEQUENCE [LARGE SCALE GENOMIC DNA]</scope>
</reference>
<evidence type="ECO:0000313" key="2">
    <source>
        <dbReference type="Proteomes" id="UP001060085"/>
    </source>
</evidence>
<gene>
    <name evidence="1" type="ORF">M9H77_09659</name>
</gene>
<name>A0ACC0C183_CATRO</name>
<comment type="caution">
    <text evidence="1">The sequence shown here is derived from an EMBL/GenBank/DDBJ whole genome shotgun (WGS) entry which is preliminary data.</text>
</comment>